<dbReference type="EMBL" id="BQXS01012483">
    <property type="protein sequence ID" value="GKT23737.1"/>
    <property type="molecule type" value="Genomic_DNA"/>
</dbReference>
<reference evidence="2" key="1">
    <citation type="submission" date="2022-03" db="EMBL/GenBank/DDBJ databases">
        <title>Draft genome sequence of Aduncisulcus paluster, a free-living microaerophilic Fornicata.</title>
        <authorList>
            <person name="Yuyama I."/>
            <person name="Kume K."/>
            <person name="Tamura T."/>
            <person name="Inagaki Y."/>
            <person name="Hashimoto T."/>
        </authorList>
    </citation>
    <scope>NUCLEOTIDE SEQUENCE</scope>
    <source>
        <strain evidence="2">NY0171</strain>
    </source>
</reference>
<proteinExistence type="predicted"/>
<evidence type="ECO:0000313" key="3">
    <source>
        <dbReference type="Proteomes" id="UP001057375"/>
    </source>
</evidence>
<comment type="caution">
    <text evidence="2">The sequence shown here is derived from an EMBL/GenBank/DDBJ whole genome shotgun (WGS) entry which is preliminary data.</text>
</comment>
<feature type="region of interest" description="Disordered" evidence="1">
    <location>
        <begin position="1"/>
        <end position="52"/>
    </location>
</feature>
<feature type="compositionally biased region" description="Polar residues" evidence="1">
    <location>
        <begin position="16"/>
        <end position="27"/>
    </location>
</feature>
<evidence type="ECO:0000256" key="1">
    <source>
        <dbReference type="SAM" id="MobiDB-lite"/>
    </source>
</evidence>
<feature type="compositionally biased region" description="Basic and acidic residues" evidence="1">
    <location>
        <begin position="1"/>
        <end position="14"/>
    </location>
</feature>
<dbReference type="Proteomes" id="UP001057375">
    <property type="component" value="Unassembled WGS sequence"/>
</dbReference>
<feature type="compositionally biased region" description="Basic and acidic residues" evidence="1">
    <location>
        <begin position="40"/>
        <end position="52"/>
    </location>
</feature>
<gene>
    <name evidence="2" type="ORF">ADUPG1_012517</name>
</gene>
<organism evidence="2 3">
    <name type="scientific">Aduncisulcus paluster</name>
    <dbReference type="NCBI Taxonomy" id="2918883"/>
    <lineage>
        <taxon>Eukaryota</taxon>
        <taxon>Metamonada</taxon>
        <taxon>Carpediemonas-like organisms</taxon>
        <taxon>Aduncisulcus</taxon>
    </lineage>
</organism>
<accession>A0ABQ5K1J7</accession>
<keyword evidence="3" id="KW-1185">Reference proteome</keyword>
<evidence type="ECO:0000313" key="2">
    <source>
        <dbReference type="EMBL" id="GKT23737.1"/>
    </source>
</evidence>
<name>A0ABQ5K1J7_9EUKA</name>
<protein>
    <submittedName>
        <fullName evidence="2">Uncharacterized protein</fullName>
    </submittedName>
</protein>
<sequence length="140" mass="15729">MIDVKERATCRMKSDQIASGSIDSVSYSAGAERRVRSRSRHQDHDERHVSSSSEYIKEFIKISKDTSNTADKQKEYIFSAPCAGEGKEPGILHSHNILTSTKLLKALDAFEKEESDCRETEASELSISPTSFAQFIQKNR</sequence>